<dbReference type="GeneID" id="61036912"/>
<dbReference type="InterPro" id="IPR005149">
    <property type="entry name" value="Tscrpt_reg_PadR_N"/>
</dbReference>
<gene>
    <name evidence="2" type="ORF">KIJ07_01660</name>
</gene>
<dbReference type="Gene3D" id="6.10.140.1570">
    <property type="match status" value="1"/>
</dbReference>
<dbReference type="PANTHER" id="PTHR43252">
    <property type="entry name" value="TRANSCRIPTIONAL REGULATOR YQJI"/>
    <property type="match status" value="1"/>
</dbReference>
<protein>
    <submittedName>
        <fullName evidence="2">PadR family transcriptional regulator</fullName>
    </submittedName>
</protein>
<reference evidence="2 3" key="1">
    <citation type="submission" date="2021-05" db="EMBL/GenBank/DDBJ databases">
        <title>Pangenome of Leuconostoc gelidum warrants species status for Leuconostoc gelidum subsp. gasicomitatum.</title>
        <authorList>
            <person name="Johansson P."/>
            <person name="Sade E."/>
            <person name="Hultman J."/>
            <person name="Auvinen P."/>
            <person name="Bjorkroth J."/>
        </authorList>
    </citation>
    <scope>NUCLEOTIDE SEQUENCE [LARGE SCALE GENOMIC DNA]</scope>
    <source>
        <strain evidence="2 3">AMKR21</strain>
    </source>
</reference>
<sequence length="175" mass="20225">MKGKEVILGLLNTKCGLTGYQINDILQIHLRHFYDGGFGMIYPTLKNLEKDGLVSKKRINQDDKPNKNIFFITDSGKIEFKKSVNEKTEPEILKSDFLMKIYFGDSLLPGKQIDFLKEELNRKKSDLNDLLSNMSDWDSNGITDHQNFTVTYGMAYYKAVIEVIQLQLDSYNKRK</sequence>
<evidence type="ECO:0000313" key="3">
    <source>
        <dbReference type="Proteomes" id="UP000705994"/>
    </source>
</evidence>
<proteinExistence type="predicted"/>
<evidence type="ECO:0000259" key="1">
    <source>
        <dbReference type="Pfam" id="PF03551"/>
    </source>
</evidence>
<comment type="caution">
    <text evidence="2">The sequence shown here is derived from an EMBL/GenBank/DDBJ whole genome shotgun (WGS) entry which is preliminary data.</text>
</comment>
<evidence type="ECO:0000313" key="2">
    <source>
        <dbReference type="EMBL" id="MBZ5999138.1"/>
    </source>
</evidence>
<dbReference type="Proteomes" id="UP000705994">
    <property type="component" value="Unassembled WGS sequence"/>
</dbReference>
<dbReference type="InterPro" id="IPR036390">
    <property type="entry name" value="WH_DNA-bd_sf"/>
</dbReference>
<dbReference type="InterPro" id="IPR036388">
    <property type="entry name" value="WH-like_DNA-bd_sf"/>
</dbReference>
<accession>A0ABS7V1A2</accession>
<feature type="domain" description="Transcription regulator PadR N-terminal" evidence="1">
    <location>
        <begin position="7"/>
        <end position="81"/>
    </location>
</feature>
<organism evidence="2 3">
    <name type="scientific">Leuconostoc gelidum subsp. gelidum</name>
    <dbReference type="NCBI Taxonomy" id="1607839"/>
    <lineage>
        <taxon>Bacteria</taxon>
        <taxon>Bacillati</taxon>
        <taxon>Bacillota</taxon>
        <taxon>Bacilli</taxon>
        <taxon>Lactobacillales</taxon>
        <taxon>Lactobacillaceae</taxon>
        <taxon>Leuconostoc</taxon>
        <taxon>Leuconostoc gelidum group</taxon>
    </lineage>
</organism>
<dbReference type="Gene3D" id="1.10.10.10">
    <property type="entry name" value="Winged helix-like DNA-binding domain superfamily/Winged helix DNA-binding domain"/>
    <property type="match status" value="1"/>
</dbReference>
<name>A0ABS7V1A2_LEUGE</name>
<dbReference type="PANTHER" id="PTHR43252:SF6">
    <property type="entry name" value="NEGATIVE TRANSCRIPTION REGULATOR PADR"/>
    <property type="match status" value="1"/>
</dbReference>
<dbReference type="RefSeq" id="WP_010016027.1">
    <property type="nucleotide sequence ID" value="NZ_BPKU01000003.1"/>
</dbReference>
<dbReference type="EMBL" id="JAHBFX010000001">
    <property type="protein sequence ID" value="MBZ5999138.1"/>
    <property type="molecule type" value="Genomic_DNA"/>
</dbReference>
<dbReference type="SUPFAM" id="SSF46785">
    <property type="entry name" value="Winged helix' DNA-binding domain"/>
    <property type="match status" value="1"/>
</dbReference>
<keyword evidence="3" id="KW-1185">Reference proteome</keyword>
<dbReference type="Pfam" id="PF03551">
    <property type="entry name" value="PadR"/>
    <property type="match status" value="1"/>
</dbReference>